<sequence>MLLYSICYYHGKNKKSNLKKHVACFLDVEQKEKQFLVCVMVDSFDIERQKQVETELSEFIETISVDINYKILSSFNWGGTIAGLWVTYNYSKTIGIDSSSIFIGHFEEDFGPYNKEWVNDSMKLLTQDVTYVGETTSGTIKSRDDDQRFSGLMHRYSKRLGDPEVWTDGGYYFSTLEKLMLVEERVGVFHKGDQQTKYIHLLDGIDYGEVGFPTLLYHNNFKFTCLHREKYFIHEW</sequence>
<protein>
    <submittedName>
        <fullName evidence="1">Uncharacterized protein</fullName>
    </submittedName>
</protein>
<organism evidence="1">
    <name type="scientific">viral metagenome</name>
    <dbReference type="NCBI Taxonomy" id="1070528"/>
    <lineage>
        <taxon>unclassified sequences</taxon>
        <taxon>metagenomes</taxon>
        <taxon>organismal metagenomes</taxon>
    </lineage>
</organism>
<evidence type="ECO:0000313" key="1">
    <source>
        <dbReference type="EMBL" id="QHT23766.1"/>
    </source>
</evidence>
<name>A0A6C0E3R9_9ZZZZ</name>
<dbReference type="AlphaFoldDB" id="A0A6C0E3R9"/>
<dbReference type="EMBL" id="MN739735">
    <property type="protein sequence ID" value="QHT23766.1"/>
    <property type="molecule type" value="Genomic_DNA"/>
</dbReference>
<reference evidence="1" key="1">
    <citation type="journal article" date="2020" name="Nature">
        <title>Giant virus diversity and host interactions through global metagenomics.</title>
        <authorList>
            <person name="Schulz F."/>
            <person name="Roux S."/>
            <person name="Paez-Espino D."/>
            <person name="Jungbluth S."/>
            <person name="Walsh D.A."/>
            <person name="Denef V.J."/>
            <person name="McMahon K.D."/>
            <person name="Konstantinidis K.T."/>
            <person name="Eloe-Fadrosh E.A."/>
            <person name="Kyrpides N.C."/>
            <person name="Woyke T."/>
        </authorList>
    </citation>
    <scope>NUCLEOTIDE SEQUENCE</scope>
    <source>
        <strain evidence="1">GVMAG-M-3300023179-132</strain>
    </source>
</reference>
<accession>A0A6C0E3R9</accession>
<proteinExistence type="predicted"/>